<keyword evidence="1" id="KW-0732">Signal</keyword>
<gene>
    <name evidence="2" type="ORF">E0Z10_g6332</name>
</gene>
<evidence type="ECO:0000313" key="3">
    <source>
        <dbReference type="Proteomes" id="UP000297716"/>
    </source>
</evidence>
<proteinExistence type="predicted"/>
<dbReference type="AlphaFoldDB" id="A0A4Z0YTG2"/>
<protein>
    <submittedName>
        <fullName evidence="2">Uncharacterized protein</fullName>
    </submittedName>
</protein>
<reference evidence="2 3" key="1">
    <citation type="submission" date="2019-03" db="EMBL/GenBank/DDBJ databases">
        <title>Draft genome sequence of Xylaria hypoxylon DSM 108379, a ubiquitous saprotrophic-parasitic fungi on hardwood.</title>
        <authorList>
            <person name="Buettner E."/>
            <person name="Leonhardt S."/>
            <person name="Gebauer A.M."/>
            <person name="Liers C."/>
            <person name="Hofrichter M."/>
            <person name="Kellner H."/>
        </authorList>
    </citation>
    <scope>NUCLEOTIDE SEQUENCE [LARGE SCALE GENOMIC DNA]</scope>
    <source>
        <strain evidence="2 3">DSM 108379</strain>
    </source>
</reference>
<feature type="chain" id="PRO_5021291357" evidence="1">
    <location>
        <begin position="20"/>
        <end position="144"/>
    </location>
</feature>
<sequence>MHSTKVFLTLSSLAAGSLAQNETFSSDISCPSSLSAIAAAAPTFPAFLVTQLPSPDGILADPWAYASSLCGIASELPAEQLSEFGEFGESLLQFVATELSSYDALVTKCFATGAEAAAATSYIHSIAAQTAPLCLETSTPSAGN</sequence>
<dbReference type="STRING" id="37992.A0A4Z0YTG2"/>
<evidence type="ECO:0000313" key="2">
    <source>
        <dbReference type="EMBL" id="TGJ82415.1"/>
    </source>
</evidence>
<comment type="caution">
    <text evidence="2">The sequence shown here is derived from an EMBL/GenBank/DDBJ whole genome shotgun (WGS) entry which is preliminary data.</text>
</comment>
<accession>A0A4Z0YTG2</accession>
<evidence type="ECO:0000256" key="1">
    <source>
        <dbReference type="SAM" id="SignalP"/>
    </source>
</evidence>
<dbReference type="OrthoDB" id="4772466at2759"/>
<dbReference type="Proteomes" id="UP000297716">
    <property type="component" value="Unassembled WGS sequence"/>
</dbReference>
<name>A0A4Z0YTG2_9PEZI</name>
<dbReference type="EMBL" id="SKBN01000129">
    <property type="protein sequence ID" value="TGJ82415.1"/>
    <property type="molecule type" value="Genomic_DNA"/>
</dbReference>
<feature type="signal peptide" evidence="1">
    <location>
        <begin position="1"/>
        <end position="19"/>
    </location>
</feature>
<organism evidence="2 3">
    <name type="scientific">Xylaria hypoxylon</name>
    <dbReference type="NCBI Taxonomy" id="37992"/>
    <lineage>
        <taxon>Eukaryota</taxon>
        <taxon>Fungi</taxon>
        <taxon>Dikarya</taxon>
        <taxon>Ascomycota</taxon>
        <taxon>Pezizomycotina</taxon>
        <taxon>Sordariomycetes</taxon>
        <taxon>Xylariomycetidae</taxon>
        <taxon>Xylariales</taxon>
        <taxon>Xylariaceae</taxon>
        <taxon>Xylaria</taxon>
    </lineage>
</organism>
<keyword evidence="3" id="KW-1185">Reference proteome</keyword>